<dbReference type="PROSITE" id="PS50879">
    <property type="entry name" value="RNASE_H_1"/>
    <property type="match status" value="1"/>
</dbReference>
<name>A0A1J6KWV8_NICAT</name>
<feature type="region of interest" description="Disordered" evidence="1">
    <location>
        <begin position="85"/>
        <end position="143"/>
    </location>
</feature>
<feature type="region of interest" description="Disordered" evidence="1">
    <location>
        <begin position="345"/>
        <end position="378"/>
    </location>
</feature>
<keyword evidence="2" id="KW-1133">Transmembrane helix</keyword>
<feature type="region of interest" description="Disordered" evidence="1">
    <location>
        <begin position="565"/>
        <end position="598"/>
    </location>
</feature>
<dbReference type="Pfam" id="PF13456">
    <property type="entry name" value="RVT_3"/>
    <property type="match status" value="1"/>
</dbReference>
<feature type="region of interest" description="Disordered" evidence="1">
    <location>
        <begin position="173"/>
        <end position="192"/>
    </location>
</feature>
<evidence type="ECO:0000256" key="2">
    <source>
        <dbReference type="SAM" id="Phobius"/>
    </source>
</evidence>
<dbReference type="GO" id="GO:0003676">
    <property type="term" value="F:nucleic acid binding"/>
    <property type="evidence" value="ECO:0007669"/>
    <property type="project" value="InterPro"/>
</dbReference>
<feature type="compositionally biased region" description="Low complexity" evidence="1">
    <location>
        <begin position="224"/>
        <end position="269"/>
    </location>
</feature>
<keyword evidence="2" id="KW-0812">Transmembrane</keyword>
<organism evidence="4 5">
    <name type="scientific">Nicotiana attenuata</name>
    <name type="common">Coyote tobacco</name>
    <dbReference type="NCBI Taxonomy" id="49451"/>
    <lineage>
        <taxon>Eukaryota</taxon>
        <taxon>Viridiplantae</taxon>
        <taxon>Streptophyta</taxon>
        <taxon>Embryophyta</taxon>
        <taxon>Tracheophyta</taxon>
        <taxon>Spermatophyta</taxon>
        <taxon>Magnoliopsida</taxon>
        <taxon>eudicotyledons</taxon>
        <taxon>Gunneridae</taxon>
        <taxon>Pentapetalae</taxon>
        <taxon>asterids</taxon>
        <taxon>lamiids</taxon>
        <taxon>Solanales</taxon>
        <taxon>Solanaceae</taxon>
        <taxon>Nicotianoideae</taxon>
        <taxon>Nicotianeae</taxon>
        <taxon>Nicotiana</taxon>
    </lineage>
</organism>
<dbReference type="CDD" id="cd06222">
    <property type="entry name" value="RNase_H_like"/>
    <property type="match status" value="1"/>
</dbReference>
<dbReference type="PANTHER" id="PTHR33710">
    <property type="entry name" value="BNAC02G09200D PROTEIN"/>
    <property type="match status" value="1"/>
</dbReference>
<feature type="compositionally biased region" description="Low complexity" evidence="1">
    <location>
        <begin position="201"/>
        <end position="213"/>
    </location>
</feature>
<feature type="transmembrane region" description="Helical" evidence="2">
    <location>
        <begin position="1423"/>
        <end position="1442"/>
    </location>
</feature>
<feature type="domain" description="RNase H type-1" evidence="3">
    <location>
        <begin position="1082"/>
        <end position="1211"/>
    </location>
</feature>
<dbReference type="PANTHER" id="PTHR33710:SF54">
    <property type="entry name" value="NON-LTR RETROELEMENT REVERSE TRANSCRIPTASE"/>
    <property type="match status" value="1"/>
</dbReference>
<dbReference type="InterPro" id="IPR044730">
    <property type="entry name" value="RNase_H-like_dom_plant"/>
</dbReference>
<reference evidence="4" key="1">
    <citation type="submission" date="2016-11" db="EMBL/GenBank/DDBJ databases">
        <title>The genome of Nicotiana attenuata.</title>
        <authorList>
            <person name="Xu S."/>
            <person name="Brockmoeller T."/>
            <person name="Gaquerel E."/>
            <person name="Navarro A."/>
            <person name="Kuhl H."/>
            <person name="Gase K."/>
            <person name="Ling Z."/>
            <person name="Zhou W."/>
            <person name="Kreitzer C."/>
            <person name="Stanke M."/>
            <person name="Tang H."/>
            <person name="Lyons E."/>
            <person name="Pandey P."/>
            <person name="Pandey S.P."/>
            <person name="Timmermann B."/>
            <person name="Baldwin I.T."/>
        </authorList>
    </citation>
    <scope>NUCLEOTIDE SEQUENCE [LARGE SCALE GENOMIC DNA]</scope>
    <source>
        <strain evidence="4">UT</strain>
    </source>
</reference>
<feature type="compositionally biased region" description="Basic and acidic residues" evidence="1">
    <location>
        <begin position="709"/>
        <end position="718"/>
    </location>
</feature>
<dbReference type="EMBL" id="MJEQ01002481">
    <property type="protein sequence ID" value="OIT27219.1"/>
    <property type="molecule type" value="Genomic_DNA"/>
</dbReference>
<dbReference type="SUPFAM" id="SSF56219">
    <property type="entry name" value="DNase I-like"/>
    <property type="match status" value="1"/>
</dbReference>
<feature type="region of interest" description="Disordered" evidence="1">
    <location>
        <begin position="618"/>
        <end position="652"/>
    </location>
</feature>
<evidence type="ECO:0000313" key="4">
    <source>
        <dbReference type="EMBL" id="OIT27219.1"/>
    </source>
</evidence>
<dbReference type="Gene3D" id="3.30.420.10">
    <property type="entry name" value="Ribonuclease H-like superfamily/Ribonuclease H"/>
    <property type="match status" value="1"/>
</dbReference>
<dbReference type="GO" id="GO:0004523">
    <property type="term" value="F:RNA-DNA hybrid ribonuclease activity"/>
    <property type="evidence" value="ECO:0007669"/>
    <property type="project" value="InterPro"/>
</dbReference>
<dbReference type="InterPro" id="IPR012337">
    <property type="entry name" value="RNaseH-like_sf"/>
</dbReference>
<gene>
    <name evidence="4" type="ORF">A4A49_37653</name>
</gene>
<dbReference type="Proteomes" id="UP000187609">
    <property type="component" value="Unassembled WGS sequence"/>
</dbReference>
<feature type="compositionally biased region" description="Polar residues" evidence="1">
    <location>
        <begin position="414"/>
        <end position="442"/>
    </location>
</feature>
<evidence type="ECO:0000313" key="5">
    <source>
        <dbReference type="Proteomes" id="UP000187609"/>
    </source>
</evidence>
<dbReference type="InterPro" id="IPR002156">
    <property type="entry name" value="RNaseH_domain"/>
</dbReference>
<feature type="region of interest" description="Disordered" evidence="1">
    <location>
        <begin position="200"/>
        <end position="273"/>
    </location>
</feature>
<dbReference type="Gene3D" id="3.60.10.10">
    <property type="entry name" value="Endonuclease/exonuclease/phosphatase"/>
    <property type="match status" value="1"/>
</dbReference>
<feature type="compositionally biased region" description="Basic and acidic residues" evidence="1">
    <location>
        <begin position="347"/>
        <end position="363"/>
    </location>
</feature>
<dbReference type="STRING" id="49451.A0A1J6KWV8"/>
<dbReference type="SUPFAM" id="SSF53098">
    <property type="entry name" value="Ribonuclease H-like"/>
    <property type="match status" value="1"/>
</dbReference>
<protein>
    <recommendedName>
        <fullName evidence="3">RNase H type-1 domain-containing protein</fullName>
    </recommendedName>
</protein>
<feature type="region of interest" description="Disordered" evidence="1">
    <location>
        <begin position="709"/>
        <end position="741"/>
    </location>
</feature>
<evidence type="ECO:0000256" key="1">
    <source>
        <dbReference type="SAM" id="MobiDB-lite"/>
    </source>
</evidence>
<dbReference type="InterPro" id="IPR036691">
    <property type="entry name" value="Endo/exonu/phosph_ase_sf"/>
</dbReference>
<dbReference type="InterPro" id="IPR036397">
    <property type="entry name" value="RNaseH_sf"/>
</dbReference>
<feature type="compositionally biased region" description="Acidic residues" evidence="1">
    <location>
        <begin position="719"/>
        <end position="735"/>
    </location>
</feature>
<feature type="region of interest" description="Disordered" evidence="1">
    <location>
        <begin position="21"/>
        <end position="45"/>
    </location>
</feature>
<keyword evidence="5" id="KW-1185">Reference proteome</keyword>
<feature type="compositionally biased region" description="Polar residues" evidence="1">
    <location>
        <begin position="565"/>
        <end position="577"/>
    </location>
</feature>
<proteinExistence type="predicted"/>
<sequence length="1486" mass="167408">MIFQSMEILLHPIMHILTKNQPFPPMESTPNDHLHKNSNTKLARDGVPAGQVENAGYQNDRPNEDISLAPSILYGYQSTASILQSLNPGTQNSSKVQKKNKSQHGPIEPKPLIENPSSYSKEQDDVSQENPHDPAQKTKGQPPSVEIQKNLNLNDGPAPVVNAMVGRDGVSTANRKVNTTTSPTIPSLVQPTITTEPLATQLSQSQSNPNSNLKATATPKISANFDKPTNTKKPPKPFATNNHPPTQPANQATSTTNPNPQPSNPSNQNKPTGKALYLDLASFQKTRGSVAKVKIQIDLTKERPYHVWLGYDEEQDENGDGEWLEVQYDSVPAYCFHCNSQSTINKKSRDEAGTSKNPKKEQGEIPPPAAQDQRKNQMTVEHQKVVEHQNVVVVTTEEEWQTQKKKNFKDTTQSKKQQQVYMPKQSHLQQHQIAPNATQQQAPHKVRNSNKSTCPNNLTFNSIRLLQMPLNNRHHNHLNHQVTLLSILQLHWRGVLILVLRIIPVPLSPHLFLLIVKLMEVRRIDRSYIAKQEGVPKGEGFPHVQHECAEAPLIDHRTDLPFPATTVNNSGKQQAHLSENRIVEEDSESSTSDEKTSAQMKALLKGKAKVAADFQIPVQTQKSRNKPSQKKRKAMRNRNAGISINEPPDESQFQSLTIKKSFRPDPNVTVDSSAYRNSVANPSLSQPLLPNKNPLGMVLEEFPLNRYTPKQDDYRPIESEDENFGDQDADDESSEEEQHLVYDKGKPNLRRPLWEVLRHKSTTYDSPWCVIGDFNVIATVEEKIGGIPYHMNKSLDFLCMIEDCGLADLGFYGPRCTWSNGKGQCSIVWKRLDRGLANDQWLAAFPASTISHLASTGSDHTPLLMEIRVRQDNSTKYFRFLNLWVDNANFKPFVKGIWDAKVSGSPMWIFHQKLKALSTGLSQWSRSITNMEEINDQQKKAEKSIFWRLHSGNCSFWWDNWLGIGPLADHRQEGGRPGNVTVSHFWDNVHWCLQKLNEAAPANMIHLIMHTPIFFNNNQDVAIWSPISDGRVLFSINSDINLLLRANFPEIKWPLNWQDLYPFIENLKHQTISTQVVWNKPSYGFVKVNSDGSALSNPGKIGAGVIIRDHSSKFIHAMATPLGEGTNNFAETKAAFIGIKWCLGNGFSKIHLETDALLIQWLTNGKKFPWCIKMKLQQLLDLCNSCESFICSHTYREANCPADSLSKLSHDVTTMTEFHNASALPSHIRGQFQQDYLGTRNSTPVKQLICFQSVVLASMMLIPLETYQLNKIHLLLYHHQSTTENTKKLKNKAAFSSPKEIAELLFLYMEQTWTTDAFQSVVLASQMLTLLEMLQLTQVTPPFKRPPVFSRMQLSASLKLKVFQQPAISKQEKVQATSQQQHPTHIKPPFNTQALREGHSLALGSKGRLCPLSSVSNRTMQPLSPIDWISLLTIFNLVLFVLNVKARRKIATTFIWFCQTFLGNSTLSIVVELLVYGRCSSNSIFG</sequence>
<feature type="transmembrane region" description="Helical" evidence="2">
    <location>
        <begin position="1454"/>
        <end position="1476"/>
    </location>
</feature>
<accession>A0A1J6KWV8</accession>
<dbReference type="Gramene" id="OIT27219">
    <property type="protein sequence ID" value="OIT27219"/>
    <property type="gene ID" value="A4A49_37653"/>
</dbReference>
<feature type="compositionally biased region" description="Basic residues" evidence="1">
    <location>
        <begin position="623"/>
        <end position="636"/>
    </location>
</feature>
<dbReference type="SMR" id="A0A1J6KWV8"/>
<keyword evidence="2" id="KW-0472">Membrane</keyword>
<evidence type="ECO:0000259" key="3">
    <source>
        <dbReference type="PROSITE" id="PS50879"/>
    </source>
</evidence>
<comment type="caution">
    <text evidence="4">The sequence shown here is derived from an EMBL/GenBank/DDBJ whole genome shotgun (WGS) entry which is preliminary data.</text>
</comment>
<feature type="region of interest" description="Disordered" evidence="1">
    <location>
        <begin position="396"/>
        <end position="454"/>
    </location>
</feature>